<evidence type="ECO:0000256" key="6">
    <source>
        <dbReference type="PROSITE-ProRule" id="PRU01023"/>
    </source>
</evidence>
<sequence>MPATQTTSHFAMQPAPDSLAFALNNAARALAAVRAGTALPAALTALFAEIDVPAARGAIQDIAYRTLRALGRADALLAALVRKPPPAPVANLLTCALALLSDEPESAIYTPFTVVDQAVCAANVQPATRPMKGLVNAVLRNFLRSRATLLAQIMHDPVARWNHPRWWIDEVRTAWPIAWEEILSAGNTHAPLTLRVNQRRSTVAEYLDVLHTAQIPAVAAGPSAVRLLRALPVERVPGFMQGVVSVQDASAQRAAPLLEIRPGMRVLDACAAPGGKTGHLLELAEIDLVALEVDQARAMRIEQNLSRLQLMATVCIGNASSPDEWWDGRLFDRVLIDAPCSGSGIVRRHPDIRWLRRPADLAALAREQQRMLAALWPLLKPGGELVYATCSIFPIEGERQAQWFEGKQQDAVRLSAPGQLLPSTALPGCASNTDDRDGFFYARFRKQ</sequence>
<dbReference type="KEGG" id="mcys:MCB1EB_2301"/>
<feature type="binding site" evidence="6">
    <location>
        <position position="292"/>
    </location>
    <ligand>
        <name>S-adenosyl-L-methionine</name>
        <dbReference type="ChEBI" id="CHEBI:59789"/>
    </ligand>
</feature>
<evidence type="ECO:0000313" key="7">
    <source>
        <dbReference type="EMBL" id="BBE10462.1"/>
    </source>
</evidence>
<dbReference type="InterPro" id="IPR029063">
    <property type="entry name" value="SAM-dependent_MTases_sf"/>
</dbReference>
<dbReference type="InterPro" id="IPR049560">
    <property type="entry name" value="MeTrfase_RsmB-F_NOP2_cat"/>
</dbReference>
<evidence type="ECO:0000256" key="2">
    <source>
        <dbReference type="ARBA" id="ARBA00022603"/>
    </source>
</evidence>
<feature type="active site" description="Nucleophile" evidence="6">
    <location>
        <position position="390"/>
    </location>
</feature>
<keyword evidence="4 6" id="KW-0949">S-adenosyl-L-methionine</keyword>
<dbReference type="Proteomes" id="UP000282597">
    <property type="component" value="Chromosome"/>
</dbReference>
<dbReference type="InterPro" id="IPR054728">
    <property type="entry name" value="RsmB-like_ferredoxin"/>
</dbReference>
<dbReference type="EMBL" id="AP018150">
    <property type="protein sequence ID" value="BBE10462.1"/>
    <property type="molecule type" value="Genomic_DNA"/>
</dbReference>
<dbReference type="PANTHER" id="PTHR22807:SF61">
    <property type="entry name" value="NOL1_NOP2_SUN FAMILY PROTEIN _ ANTITERMINATION NUSB DOMAIN-CONTAINING PROTEIN"/>
    <property type="match status" value="1"/>
</dbReference>
<feature type="binding site" evidence="6">
    <location>
        <begin position="270"/>
        <end position="276"/>
    </location>
    <ligand>
        <name>S-adenosyl-L-methionine</name>
        <dbReference type="ChEBI" id="CHEBI:59789"/>
    </ligand>
</feature>
<evidence type="ECO:0000256" key="3">
    <source>
        <dbReference type="ARBA" id="ARBA00022679"/>
    </source>
</evidence>
<dbReference type="Gene3D" id="1.10.940.10">
    <property type="entry name" value="NusB-like"/>
    <property type="match status" value="1"/>
</dbReference>
<dbReference type="GO" id="GO:0003723">
    <property type="term" value="F:RNA binding"/>
    <property type="evidence" value="ECO:0007669"/>
    <property type="project" value="UniProtKB-UniRule"/>
</dbReference>
<dbReference type="Gene3D" id="3.30.70.1170">
    <property type="entry name" value="Sun protein, domain 3"/>
    <property type="match status" value="1"/>
</dbReference>
<gene>
    <name evidence="7" type="ORF">MCB1EB_2301</name>
</gene>
<keyword evidence="3 6" id="KW-0808">Transferase</keyword>
<evidence type="ECO:0000256" key="5">
    <source>
        <dbReference type="ARBA" id="ARBA00022884"/>
    </source>
</evidence>
<comment type="caution">
    <text evidence="6">Lacks conserved residue(s) required for the propagation of feature annotation.</text>
</comment>
<dbReference type="SUPFAM" id="SSF53335">
    <property type="entry name" value="S-adenosyl-L-methionine-dependent methyltransferases"/>
    <property type="match status" value="1"/>
</dbReference>
<dbReference type="PRINTS" id="PR02008">
    <property type="entry name" value="RCMTFAMILY"/>
</dbReference>
<keyword evidence="5 6" id="KW-0694">RNA-binding</keyword>
<dbReference type="InterPro" id="IPR004573">
    <property type="entry name" value="rRNA_ssu_MeTfrase_B"/>
</dbReference>
<dbReference type="SUPFAM" id="SSF48013">
    <property type="entry name" value="NusB-like"/>
    <property type="match status" value="1"/>
</dbReference>
<keyword evidence="8" id="KW-1185">Reference proteome</keyword>
<keyword evidence="2 6" id="KW-0489">Methyltransferase</keyword>
<protein>
    <submittedName>
        <fullName evidence="7">Sun protein</fullName>
    </submittedName>
</protein>
<evidence type="ECO:0000256" key="4">
    <source>
        <dbReference type="ARBA" id="ARBA00022691"/>
    </source>
</evidence>
<dbReference type="InterPro" id="IPR001678">
    <property type="entry name" value="MeTrfase_RsmB-F_NOP2_dom"/>
</dbReference>
<dbReference type="GO" id="GO:0008649">
    <property type="term" value="F:rRNA methyltransferase activity"/>
    <property type="evidence" value="ECO:0007669"/>
    <property type="project" value="InterPro"/>
</dbReference>
<accession>A0A2Z6EYH2</accession>
<dbReference type="InterPro" id="IPR035926">
    <property type="entry name" value="NusB-like_sf"/>
</dbReference>
<proteinExistence type="inferred from homology"/>
<dbReference type="Pfam" id="PF01189">
    <property type="entry name" value="Methyltr_RsmB-F"/>
    <property type="match status" value="1"/>
</dbReference>
<dbReference type="CDD" id="cd02440">
    <property type="entry name" value="AdoMet_MTases"/>
    <property type="match status" value="1"/>
</dbReference>
<reference evidence="7 8" key="1">
    <citation type="journal article" date="2018" name="Microbes Environ.">
        <title>Comparative Genomic Insights into Endofungal Lifestyles of Two Bacterial Endosymbionts, Mycoavidus cysteinexigens and Burkholderia rhizoxinica.</title>
        <authorList>
            <person name="Sharmin D."/>
            <person name="Guo Y."/>
            <person name="Nishizawa T."/>
            <person name="Ohshima S."/>
            <person name="Sato Y."/>
            <person name="Takashima Y."/>
            <person name="Narisawa K."/>
            <person name="Ohta H."/>
        </authorList>
    </citation>
    <scope>NUCLEOTIDE SEQUENCE [LARGE SCALE GENOMIC DNA]</scope>
    <source>
        <strain evidence="7 8">B1-EB</strain>
    </source>
</reference>
<dbReference type="Pfam" id="PF22458">
    <property type="entry name" value="RsmF-B_ferredox"/>
    <property type="match status" value="1"/>
</dbReference>
<dbReference type="Gene3D" id="3.40.50.150">
    <property type="entry name" value="Vaccinia Virus protein VP39"/>
    <property type="match status" value="1"/>
</dbReference>
<dbReference type="PROSITE" id="PS01153">
    <property type="entry name" value="NOL1_NOP2_SUN"/>
    <property type="match status" value="1"/>
</dbReference>
<dbReference type="InterPro" id="IPR023267">
    <property type="entry name" value="RCMT"/>
</dbReference>
<dbReference type="InterPro" id="IPR018314">
    <property type="entry name" value="RsmB/NOL1/NOP2-like_CS"/>
</dbReference>
<evidence type="ECO:0000256" key="1">
    <source>
        <dbReference type="ARBA" id="ARBA00007494"/>
    </source>
</evidence>
<organism evidence="7 8">
    <name type="scientific">Mycoavidus cysteinexigens</name>
    <dbReference type="NCBI Taxonomy" id="1553431"/>
    <lineage>
        <taxon>Bacteria</taxon>
        <taxon>Pseudomonadati</taxon>
        <taxon>Pseudomonadota</taxon>
        <taxon>Betaproteobacteria</taxon>
        <taxon>Burkholderiales</taxon>
        <taxon>Burkholderiaceae</taxon>
        <taxon>Mycoavidus</taxon>
    </lineage>
</organism>
<dbReference type="NCBIfam" id="TIGR00563">
    <property type="entry name" value="rsmB"/>
    <property type="match status" value="1"/>
</dbReference>
<name>A0A2Z6EYH2_9BURK</name>
<evidence type="ECO:0000313" key="8">
    <source>
        <dbReference type="Proteomes" id="UP000282597"/>
    </source>
</evidence>
<dbReference type="NCBIfam" id="NF008149">
    <property type="entry name" value="PRK10901.1"/>
    <property type="match status" value="1"/>
</dbReference>
<dbReference type="RefSeq" id="WP_045364018.1">
    <property type="nucleotide sequence ID" value="NZ_AP018150.1"/>
</dbReference>
<dbReference type="Gene3D" id="1.10.287.730">
    <property type="entry name" value="Helix hairpin bin"/>
    <property type="match status" value="1"/>
</dbReference>
<dbReference type="PANTHER" id="PTHR22807">
    <property type="entry name" value="NOP2 YEAST -RELATED NOL1/NOP2/FMU SUN DOMAIN-CONTAINING"/>
    <property type="match status" value="1"/>
</dbReference>
<feature type="binding site" evidence="6">
    <location>
        <position position="337"/>
    </location>
    <ligand>
        <name>S-adenosyl-L-methionine</name>
        <dbReference type="ChEBI" id="CHEBI:59789"/>
    </ligand>
</feature>
<dbReference type="PROSITE" id="PS51686">
    <property type="entry name" value="SAM_MT_RSMB_NOP"/>
    <property type="match status" value="1"/>
</dbReference>
<dbReference type="AlphaFoldDB" id="A0A2Z6EYH2"/>
<comment type="similarity">
    <text evidence="1 6">Belongs to the class I-like SAM-binding methyltransferase superfamily. RsmB/NOP family.</text>
</comment>